<protein>
    <submittedName>
        <fullName evidence="4">Ankyrin repeat domain-containing protein</fullName>
    </submittedName>
</protein>
<keyword evidence="5" id="KW-1185">Reference proteome</keyword>
<evidence type="ECO:0000313" key="4">
    <source>
        <dbReference type="EMBL" id="TRW21438.1"/>
    </source>
</evidence>
<proteinExistence type="predicted"/>
<accession>A0A552UT89</accession>
<dbReference type="SUPFAM" id="SSF48403">
    <property type="entry name" value="Ankyrin repeat"/>
    <property type="match status" value="1"/>
</dbReference>
<organism evidence="4 5">
    <name type="scientific">Flavobacterium zepuense</name>
    <dbReference type="NCBI Taxonomy" id="2593302"/>
    <lineage>
        <taxon>Bacteria</taxon>
        <taxon>Pseudomonadati</taxon>
        <taxon>Bacteroidota</taxon>
        <taxon>Flavobacteriia</taxon>
        <taxon>Flavobacteriales</taxon>
        <taxon>Flavobacteriaceae</taxon>
        <taxon>Flavobacterium</taxon>
    </lineage>
</organism>
<feature type="repeat" description="ANK" evidence="3">
    <location>
        <begin position="60"/>
        <end position="92"/>
    </location>
</feature>
<dbReference type="PROSITE" id="PS50088">
    <property type="entry name" value="ANK_REPEAT"/>
    <property type="match status" value="2"/>
</dbReference>
<dbReference type="SMART" id="SM00248">
    <property type="entry name" value="ANK"/>
    <property type="match status" value="3"/>
</dbReference>
<dbReference type="AlphaFoldDB" id="A0A552UT89"/>
<dbReference type="InterPro" id="IPR036770">
    <property type="entry name" value="Ankyrin_rpt-contain_sf"/>
</dbReference>
<dbReference type="Proteomes" id="UP000320643">
    <property type="component" value="Unassembled WGS sequence"/>
</dbReference>
<dbReference type="InterPro" id="IPR002110">
    <property type="entry name" value="Ankyrin_rpt"/>
</dbReference>
<name>A0A552UT89_9FLAO</name>
<dbReference type="PRINTS" id="PR01415">
    <property type="entry name" value="ANKYRIN"/>
</dbReference>
<evidence type="ECO:0000313" key="5">
    <source>
        <dbReference type="Proteomes" id="UP000320643"/>
    </source>
</evidence>
<evidence type="ECO:0000256" key="3">
    <source>
        <dbReference type="PROSITE-ProRule" id="PRU00023"/>
    </source>
</evidence>
<dbReference type="Pfam" id="PF00023">
    <property type="entry name" value="Ank"/>
    <property type="match status" value="1"/>
</dbReference>
<evidence type="ECO:0000256" key="2">
    <source>
        <dbReference type="ARBA" id="ARBA00023043"/>
    </source>
</evidence>
<dbReference type="PROSITE" id="PS50297">
    <property type="entry name" value="ANK_REP_REGION"/>
    <property type="match status" value="2"/>
</dbReference>
<reference evidence="4 5" key="1">
    <citation type="submission" date="2019-07" db="EMBL/GenBank/DDBJ databases">
        <title>Flavobacterium sp. nov., isolated from glacier ice.</title>
        <authorList>
            <person name="Liu Q."/>
            <person name="Xin Y.-H."/>
        </authorList>
    </citation>
    <scope>NUCLEOTIDE SEQUENCE [LARGE SCALE GENOMIC DNA]</scope>
    <source>
        <strain evidence="4 5">ZT4R6</strain>
    </source>
</reference>
<dbReference type="EMBL" id="VJVZ01000020">
    <property type="protein sequence ID" value="TRW21438.1"/>
    <property type="molecule type" value="Genomic_DNA"/>
</dbReference>
<feature type="repeat" description="ANK" evidence="3">
    <location>
        <begin position="93"/>
        <end position="129"/>
    </location>
</feature>
<gene>
    <name evidence="4" type="ORF">FMM05_20395</name>
</gene>
<dbReference type="Pfam" id="PF12796">
    <property type="entry name" value="Ank_2"/>
    <property type="match status" value="1"/>
</dbReference>
<dbReference type="Gene3D" id="1.25.40.20">
    <property type="entry name" value="Ankyrin repeat-containing domain"/>
    <property type="match status" value="1"/>
</dbReference>
<keyword evidence="1" id="KW-0677">Repeat</keyword>
<dbReference type="OrthoDB" id="407974at2"/>
<keyword evidence="2 3" id="KW-0040">ANK repeat</keyword>
<evidence type="ECO:0000256" key="1">
    <source>
        <dbReference type="ARBA" id="ARBA00022737"/>
    </source>
</evidence>
<dbReference type="PANTHER" id="PTHR24198">
    <property type="entry name" value="ANKYRIN REPEAT AND PROTEIN KINASE DOMAIN-CONTAINING PROTEIN"/>
    <property type="match status" value="1"/>
</dbReference>
<comment type="caution">
    <text evidence="4">The sequence shown here is derived from an EMBL/GenBank/DDBJ whole genome shotgun (WGS) entry which is preliminary data.</text>
</comment>
<dbReference type="RefSeq" id="WP_143375279.1">
    <property type="nucleotide sequence ID" value="NZ_VJVZ01000020.1"/>
</dbReference>
<sequence>MSLLKKLFGSASKDKAIDIDINTLDDYKRNALFGAIINGNEAAAINLINRGIALNAQDSNGQTPLHFCALYSNYNIARAILDKGTDVNLKDNYGNTPLWTAVFNGQKSKDYGIVKLLLSHGADAHSINNVNKTPLDFARQVGYTDLIKILEGKLI</sequence>
<dbReference type="PANTHER" id="PTHR24198:SF165">
    <property type="entry name" value="ANKYRIN REPEAT-CONTAINING PROTEIN-RELATED"/>
    <property type="match status" value="1"/>
</dbReference>